<dbReference type="Proteomes" id="UP000887159">
    <property type="component" value="Unassembled WGS sequence"/>
</dbReference>
<keyword evidence="2" id="KW-1185">Reference proteome</keyword>
<proteinExistence type="predicted"/>
<name>A0A8X6R7M5_TRICX</name>
<reference evidence="1" key="1">
    <citation type="submission" date="2020-08" db="EMBL/GenBank/DDBJ databases">
        <title>Multicomponent nature underlies the extraordinary mechanical properties of spider dragline silk.</title>
        <authorList>
            <person name="Kono N."/>
            <person name="Nakamura H."/>
            <person name="Mori M."/>
            <person name="Yoshida Y."/>
            <person name="Ohtoshi R."/>
            <person name="Malay A.D."/>
            <person name="Moran D.A.P."/>
            <person name="Tomita M."/>
            <person name="Numata K."/>
            <person name="Arakawa K."/>
        </authorList>
    </citation>
    <scope>NUCLEOTIDE SEQUENCE</scope>
</reference>
<dbReference type="EMBL" id="BMAU01021013">
    <property type="protein sequence ID" value="GFX86766.1"/>
    <property type="molecule type" value="Genomic_DNA"/>
</dbReference>
<evidence type="ECO:0000313" key="2">
    <source>
        <dbReference type="Proteomes" id="UP000887159"/>
    </source>
</evidence>
<accession>A0A8X6R7M5</accession>
<sequence>MVSEGILIQSPLRASYTSVFRPLWPWCIEIPQKIWQVQLIRAPKHPPHRHCDNLFIENDESDHYSYFGTSGPWSVSYGSWQVKAGLVESLQSHQKRFDAVLEDNESCCDAT</sequence>
<comment type="caution">
    <text evidence="1">The sequence shown here is derived from an EMBL/GenBank/DDBJ whole genome shotgun (WGS) entry which is preliminary data.</text>
</comment>
<gene>
    <name evidence="1" type="ORF">TNCV_1409631</name>
</gene>
<organism evidence="1 2">
    <name type="scientific">Trichonephila clavipes</name>
    <name type="common">Golden silk orbweaver</name>
    <name type="synonym">Nephila clavipes</name>
    <dbReference type="NCBI Taxonomy" id="2585209"/>
    <lineage>
        <taxon>Eukaryota</taxon>
        <taxon>Metazoa</taxon>
        <taxon>Ecdysozoa</taxon>
        <taxon>Arthropoda</taxon>
        <taxon>Chelicerata</taxon>
        <taxon>Arachnida</taxon>
        <taxon>Araneae</taxon>
        <taxon>Araneomorphae</taxon>
        <taxon>Entelegynae</taxon>
        <taxon>Araneoidea</taxon>
        <taxon>Nephilidae</taxon>
        <taxon>Trichonephila</taxon>
    </lineage>
</organism>
<dbReference type="AlphaFoldDB" id="A0A8X6R7M5"/>
<evidence type="ECO:0000313" key="1">
    <source>
        <dbReference type="EMBL" id="GFX86766.1"/>
    </source>
</evidence>
<protein>
    <submittedName>
        <fullName evidence="1">Uncharacterized protein</fullName>
    </submittedName>
</protein>